<feature type="region of interest" description="Disordered" evidence="1">
    <location>
        <begin position="200"/>
        <end position="225"/>
    </location>
</feature>
<sequence length="626" mass="71074">MTAIHASVLDLHQHLPPYSSLLNPTTQYDYLTHSLIPLDERRVFQFTPPLKGVVNKEKLKMRYKSLLSDVSRTRSILSLKISNLVLLQIPDLTPSPALPSTIYALPFEITAMILYYVNDHESYLSLMQVNKFFYKLTKPLLYESLVFTSTYRFAQFVTLVRLDHSVGYLVKSLDMSQLQSNFDRLTHLEEAEAVAEIAEAEVQPAERPAEPPVDQPGTDGRREVPDTHRYISSSAVDNFQDWAGWREWKFLKNPLYRPVVPLTKYRSRAVSTGTTALSVGTRSSVHSSRSFSASFSASLSSFFSLKPSLDIKRFLKKRKHVKKPSRTYVERHNVVRLEPVAETLDLSASRNVRASRSPAHPLSNNILREYINAKDVPIGSLLHVIHLCPNLEYLNLSKLVLSVDYQILEVSKFLGYDVGSTNYPKDLTVHTANIMRQSLDELLRTRVASSGSDAASVYSPSFVSHRKTESPYLDADMTSITYVNDFESLYSVSTPVSRGYSQLYLSDLNLKSINPISLVSVSQKSVLTAIKDCCFRLQRLELQSLTWLNKKILSEFVGEASASDLRELDLTNAGMSKNLNWTKNLTVTQLRYLLLSDENREEDLLEEDENNHLMVRRGRIGETYIV</sequence>
<dbReference type="Proteomes" id="UP000094336">
    <property type="component" value="Unassembled WGS sequence"/>
</dbReference>
<evidence type="ECO:0000313" key="2">
    <source>
        <dbReference type="EMBL" id="ODQ77552.1"/>
    </source>
</evidence>
<protein>
    <recommendedName>
        <fullName evidence="4">F-box domain-containing protein</fullName>
    </recommendedName>
</protein>
<evidence type="ECO:0008006" key="4">
    <source>
        <dbReference type="Google" id="ProtNLM"/>
    </source>
</evidence>
<evidence type="ECO:0000256" key="1">
    <source>
        <dbReference type="SAM" id="MobiDB-lite"/>
    </source>
</evidence>
<dbReference type="InterPro" id="IPR036047">
    <property type="entry name" value="F-box-like_dom_sf"/>
</dbReference>
<dbReference type="SUPFAM" id="SSF81383">
    <property type="entry name" value="F-box domain"/>
    <property type="match status" value="1"/>
</dbReference>
<evidence type="ECO:0000313" key="3">
    <source>
        <dbReference type="Proteomes" id="UP000094336"/>
    </source>
</evidence>
<accession>A0A1E3QKE7</accession>
<dbReference type="RefSeq" id="XP_018982880.1">
    <property type="nucleotide sequence ID" value="XM_019130635.1"/>
</dbReference>
<keyword evidence="3" id="KW-1185">Reference proteome</keyword>
<name>A0A1E3QKE7_9ASCO</name>
<organism evidence="2 3">
    <name type="scientific">Babjeviella inositovora NRRL Y-12698</name>
    <dbReference type="NCBI Taxonomy" id="984486"/>
    <lineage>
        <taxon>Eukaryota</taxon>
        <taxon>Fungi</taxon>
        <taxon>Dikarya</taxon>
        <taxon>Ascomycota</taxon>
        <taxon>Saccharomycotina</taxon>
        <taxon>Pichiomycetes</taxon>
        <taxon>Serinales incertae sedis</taxon>
        <taxon>Babjeviella</taxon>
    </lineage>
</organism>
<proteinExistence type="predicted"/>
<dbReference type="OrthoDB" id="5351126at2759"/>
<reference evidence="3" key="1">
    <citation type="submission" date="2016-05" db="EMBL/GenBank/DDBJ databases">
        <title>Comparative genomics of biotechnologically important yeasts.</title>
        <authorList>
            <consortium name="DOE Joint Genome Institute"/>
            <person name="Riley R."/>
            <person name="Haridas S."/>
            <person name="Wolfe K.H."/>
            <person name="Lopes M.R."/>
            <person name="Hittinger C.T."/>
            <person name="Goker M."/>
            <person name="Salamov A."/>
            <person name="Wisecaver J."/>
            <person name="Long T.M."/>
            <person name="Aerts A.L."/>
            <person name="Barry K."/>
            <person name="Choi C."/>
            <person name="Clum A."/>
            <person name="Coughlan A.Y."/>
            <person name="Deshpande S."/>
            <person name="Douglass A.P."/>
            <person name="Hanson S.J."/>
            <person name="Klenk H.-P."/>
            <person name="Labutti K."/>
            <person name="Lapidus A."/>
            <person name="Lindquist E."/>
            <person name="Lipzen A."/>
            <person name="Meier-Kolthoff J.P."/>
            <person name="Ohm R.A."/>
            <person name="Otillar R.P."/>
            <person name="Pangilinan J."/>
            <person name="Peng Y."/>
            <person name="Rokas A."/>
            <person name="Rosa C.A."/>
            <person name="Scheuner C."/>
            <person name="Sibirny A.A."/>
            <person name="Slot J.C."/>
            <person name="Stielow J.B."/>
            <person name="Sun H."/>
            <person name="Kurtzman C.P."/>
            <person name="Blackwell M."/>
            <person name="Grigoriev I.V."/>
            <person name="Jeffries T.W."/>
        </authorList>
    </citation>
    <scope>NUCLEOTIDE SEQUENCE [LARGE SCALE GENOMIC DNA]</scope>
    <source>
        <strain evidence="3">NRRL Y-12698</strain>
    </source>
</reference>
<gene>
    <name evidence="2" type="ORF">BABINDRAFT_169152</name>
</gene>
<dbReference type="AlphaFoldDB" id="A0A1E3QKE7"/>
<dbReference type="EMBL" id="KV454440">
    <property type="protein sequence ID" value="ODQ77552.1"/>
    <property type="molecule type" value="Genomic_DNA"/>
</dbReference>
<dbReference type="STRING" id="984486.A0A1E3QKE7"/>
<dbReference type="GeneID" id="30148488"/>